<dbReference type="RefSeq" id="WP_195811475.1">
    <property type="nucleotide sequence ID" value="NZ_CP064795.1"/>
</dbReference>
<organism evidence="2 3">
    <name type="scientific">Salinimonas marina</name>
    <dbReference type="NCBI Taxonomy" id="2785918"/>
    <lineage>
        <taxon>Bacteria</taxon>
        <taxon>Pseudomonadati</taxon>
        <taxon>Pseudomonadota</taxon>
        <taxon>Gammaproteobacteria</taxon>
        <taxon>Alteromonadales</taxon>
        <taxon>Alteromonadaceae</taxon>
        <taxon>Alteromonas/Salinimonas group</taxon>
        <taxon>Salinimonas</taxon>
    </lineage>
</organism>
<dbReference type="CDD" id="cd00761">
    <property type="entry name" value="Glyco_tranf_GTA_type"/>
    <property type="match status" value="1"/>
</dbReference>
<dbReference type="SUPFAM" id="SSF53448">
    <property type="entry name" value="Nucleotide-diphospho-sugar transferases"/>
    <property type="match status" value="1"/>
</dbReference>
<dbReference type="Proteomes" id="UP000595095">
    <property type="component" value="Chromosome"/>
</dbReference>
<feature type="domain" description="Glycosyltransferase 2-like" evidence="1">
    <location>
        <begin position="5"/>
        <end position="169"/>
    </location>
</feature>
<keyword evidence="2" id="KW-0808">Transferase</keyword>
<evidence type="ECO:0000313" key="2">
    <source>
        <dbReference type="EMBL" id="QPG06399.1"/>
    </source>
</evidence>
<name>A0A7S9DYN9_9ALTE</name>
<dbReference type="PANTHER" id="PTHR22916">
    <property type="entry name" value="GLYCOSYLTRANSFERASE"/>
    <property type="match status" value="1"/>
</dbReference>
<accession>A0A7S9DYN9</accession>
<gene>
    <name evidence="2" type="ORF">IT774_04195</name>
</gene>
<sequence length="291" mass="32698">MCLVSTIIPTHNRSEWLCDAIESVLAQTYTDIELIVVDDGSTEDIRGNINKRFPNNSFLFARNEVTTSPGSARNRGAALAQGKYLAFLDSDDLWLPDKLEKQVALLEQHSAEGAALAGGACRYMTSDGKPTLRPSFPPASAGYEDFICRIKMPGSGSNNLILKAAFDEVGGFREDLQRAEDKQLWLKLLKRYSVVYVPDITAVIRIHNNARVNVDETVVVCNRLAVDNEIEDSNLRRKAIAFTYFVMFNRLWGKEKWLAAKYLLKSFCKYPFKIEPSANRLSAIKDKLLHS</sequence>
<keyword evidence="3" id="KW-1185">Reference proteome</keyword>
<reference evidence="2 3" key="1">
    <citation type="submission" date="2020-11" db="EMBL/GenBank/DDBJ databases">
        <title>Complete genome sequence for Salinimonas sp. strain G2-b.</title>
        <authorList>
            <person name="Park S.-J."/>
        </authorList>
    </citation>
    <scope>NUCLEOTIDE SEQUENCE [LARGE SCALE GENOMIC DNA]</scope>
    <source>
        <strain evidence="2 3">G2-b</strain>
    </source>
</reference>
<dbReference type="EMBL" id="CP064795">
    <property type="protein sequence ID" value="QPG06399.1"/>
    <property type="molecule type" value="Genomic_DNA"/>
</dbReference>
<evidence type="ECO:0000259" key="1">
    <source>
        <dbReference type="Pfam" id="PF00535"/>
    </source>
</evidence>
<proteinExistence type="predicted"/>
<dbReference type="Pfam" id="PF00535">
    <property type="entry name" value="Glycos_transf_2"/>
    <property type="match status" value="1"/>
</dbReference>
<protein>
    <submittedName>
        <fullName evidence="2">Glycosyltransferase family 2 protein</fullName>
    </submittedName>
</protein>
<dbReference type="Gene3D" id="3.90.550.10">
    <property type="entry name" value="Spore Coat Polysaccharide Biosynthesis Protein SpsA, Chain A"/>
    <property type="match status" value="1"/>
</dbReference>
<evidence type="ECO:0000313" key="3">
    <source>
        <dbReference type="Proteomes" id="UP000595095"/>
    </source>
</evidence>
<dbReference type="PANTHER" id="PTHR22916:SF3">
    <property type="entry name" value="UDP-GLCNAC:BETAGAL BETA-1,3-N-ACETYLGLUCOSAMINYLTRANSFERASE-LIKE PROTEIN 1"/>
    <property type="match status" value="1"/>
</dbReference>
<dbReference type="AlphaFoldDB" id="A0A7S9DYN9"/>
<dbReference type="InterPro" id="IPR029044">
    <property type="entry name" value="Nucleotide-diphossugar_trans"/>
</dbReference>
<dbReference type="GO" id="GO:0016758">
    <property type="term" value="F:hexosyltransferase activity"/>
    <property type="evidence" value="ECO:0007669"/>
    <property type="project" value="UniProtKB-ARBA"/>
</dbReference>
<dbReference type="KEGG" id="smaa:IT774_04195"/>
<dbReference type="InterPro" id="IPR001173">
    <property type="entry name" value="Glyco_trans_2-like"/>
</dbReference>